<evidence type="ECO:0000259" key="4">
    <source>
        <dbReference type="Pfam" id="PF06978"/>
    </source>
</evidence>
<name>A0A0P6JS03_AEDAE</name>
<dbReference type="EnsemblMetazoa" id="AAEL009542-RC">
    <property type="protein sequence ID" value="AAEL009542-PC"/>
    <property type="gene ID" value="AAEL009542"/>
</dbReference>
<dbReference type="PANTHER" id="PTHR22731:SF3">
    <property type="entry name" value="RIBONUCLEASES P_MRP PROTEIN SUBUNIT POP1"/>
    <property type="match status" value="1"/>
</dbReference>
<dbReference type="EMBL" id="GDUN01000815">
    <property type="protein sequence ID" value="JAN95104.1"/>
    <property type="molecule type" value="mRNA"/>
</dbReference>
<dbReference type="InParanoid" id="A0A0P6JS03"/>
<dbReference type="GO" id="GO:0000172">
    <property type="term" value="C:ribonuclease MRP complex"/>
    <property type="evidence" value="ECO:0007669"/>
    <property type="project" value="InterPro"/>
</dbReference>
<reference evidence="8" key="3">
    <citation type="submission" date="2022-10" db="UniProtKB">
        <authorList>
            <consortium name="EnsemblMetazoa"/>
        </authorList>
    </citation>
    <scope>IDENTIFICATION</scope>
    <source>
        <strain evidence="8">LVP_AGWG</strain>
    </source>
</reference>
<dbReference type="EnsemblMetazoa" id="AAEL009542-RB">
    <property type="protein sequence ID" value="AAEL009542-PB"/>
    <property type="gene ID" value="AAEL009542"/>
</dbReference>
<dbReference type="Pfam" id="PF08170">
    <property type="entry name" value="POPLD"/>
    <property type="match status" value="1"/>
</dbReference>
<feature type="domain" description="Pop1 N-terminal" evidence="4">
    <location>
        <begin position="27"/>
        <end position="107"/>
    </location>
</feature>
<feature type="domain" description="POP1 C-terminal" evidence="6">
    <location>
        <begin position="626"/>
        <end position="813"/>
    </location>
</feature>
<dbReference type="InterPro" id="IPR009723">
    <property type="entry name" value="Pop1_N"/>
</dbReference>
<accession>A0A0P6JS03</accession>
<evidence type="ECO:0000313" key="9">
    <source>
        <dbReference type="Proteomes" id="UP000008820"/>
    </source>
</evidence>
<dbReference type="FunCoup" id="A0A0P6JS03">
    <property type="interactions" value="1342"/>
</dbReference>
<feature type="domain" description="Pop1 N-terminal" evidence="4">
    <location>
        <begin position="110"/>
        <end position="176"/>
    </location>
</feature>
<dbReference type="Pfam" id="PF22770">
    <property type="entry name" value="POP1_C"/>
    <property type="match status" value="1"/>
</dbReference>
<keyword evidence="9" id="KW-1185">Reference proteome</keyword>
<dbReference type="VEuPathDB" id="VectorBase:AAEL009542"/>
<protein>
    <submittedName>
        <fullName evidence="7 8">Putative ribonucleasep/mrp protein subunit pop1</fullName>
    </submittedName>
</protein>
<dbReference type="EnsemblMetazoa" id="AAEL009542-RD">
    <property type="protein sequence ID" value="AAEL009542-PD"/>
    <property type="gene ID" value="AAEL009542"/>
</dbReference>
<keyword evidence="3" id="KW-0539">Nucleus</keyword>
<evidence type="ECO:0000259" key="6">
    <source>
        <dbReference type="Pfam" id="PF22770"/>
    </source>
</evidence>
<dbReference type="InterPro" id="IPR055079">
    <property type="entry name" value="POP1_C"/>
</dbReference>
<dbReference type="AlphaFoldDB" id="A0A0P6JS03"/>
<keyword evidence="2" id="KW-0819">tRNA processing</keyword>
<dbReference type="InterPro" id="IPR039182">
    <property type="entry name" value="Pop1"/>
</dbReference>
<evidence type="ECO:0000256" key="3">
    <source>
        <dbReference type="ARBA" id="ARBA00023242"/>
    </source>
</evidence>
<evidence type="ECO:0000256" key="2">
    <source>
        <dbReference type="ARBA" id="ARBA00022694"/>
    </source>
</evidence>
<dbReference type="SUPFAM" id="SSF103025">
    <property type="entry name" value="Folate-binding domain"/>
    <property type="match status" value="1"/>
</dbReference>
<proteinExistence type="evidence at transcript level"/>
<reference evidence="8 9" key="2">
    <citation type="submission" date="2017-06" db="EMBL/GenBank/DDBJ databases">
        <title>Aedes aegypti genome working group (AGWG) sequencing and assembly.</title>
        <authorList>
            <consortium name="Aedes aegypti Genome Working Group (AGWG)"/>
            <person name="Matthews B.J."/>
        </authorList>
    </citation>
    <scope>NUCLEOTIDE SEQUENCE [LARGE SCALE GENOMIC DNA]</scope>
    <source>
        <strain evidence="8 9">LVP_AGWG</strain>
    </source>
</reference>
<dbReference type="Pfam" id="PF06978">
    <property type="entry name" value="POP1_N"/>
    <property type="match status" value="2"/>
</dbReference>
<dbReference type="PANTHER" id="PTHR22731">
    <property type="entry name" value="RIBONUCLEASES P/MRP PROTEIN SUBUNIT POP1"/>
    <property type="match status" value="1"/>
</dbReference>
<evidence type="ECO:0000313" key="7">
    <source>
        <dbReference type="EMBL" id="JAN95104.1"/>
    </source>
</evidence>
<dbReference type="InterPro" id="IPR012590">
    <property type="entry name" value="POPLD_dom"/>
</dbReference>
<organism evidence="7">
    <name type="scientific">Aedes aegypti</name>
    <name type="common">Yellowfever mosquito</name>
    <name type="synonym">Culex aegypti</name>
    <dbReference type="NCBI Taxonomy" id="7159"/>
    <lineage>
        <taxon>Eukaryota</taxon>
        <taxon>Metazoa</taxon>
        <taxon>Ecdysozoa</taxon>
        <taxon>Arthropoda</taxon>
        <taxon>Hexapoda</taxon>
        <taxon>Insecta</taxon>
        <taxon>Pterygota</taxon>
        <taxon>Neoptera</taxon>
        <taxon>Endopterygota</taxon>
        <taxon>Diptera</taxon>
        <taxon>Nematocera</taxon>
        <taxon>Culicoidea</taxon>
        <taxon>Culicidae</taxon>
        <taxon>Culicinae</taxon>
        <taxon>Aedini</taxon>
        <taxon>Aedes</taxon>
        <taxon>Stegomyia</taxon>
    </lineage>
</organism>
<dbReference type="Proteomes" id="UP000008820">
    <property type="component" value="Chromosome 3"/>
</dbReference>
<dbReference type="GO" id="GO:0001682">
    <property type="term" value="P:tRNA 5'-leader removal"/>
    <property type="evidence" value="ECO:0007669"/>
    <property type="project" value="InterPro"/>
</dbReference>
<feature type="domain" description="POPLD" evidence="5">
    <location>
        <begin position="491"/>
        <end position="580"/>
    </location>
</feature>
<reference evidence="7" key="1">
    <citation type="journal article" date="2016" name="PLoS ONE">
        <title>A Deep Insight into the Sialome of Male and Female Aedes aegypti Mosquitoes.</title>
        <authorList>
            <person name="Ribeiro J.M."/>
            <person name="Martin-Martin I."/>
            <person name="Arca B."/>
            <person name="Calvo E."/>
        </authorList>
    </citation>
    <scope>NUCLEOTIDE SEQUENCE</scope>
    <source>
        <strain evidence="7">Liverpool</strain>
        <tissue evidence="7">Salivary glands</tissue>
    </source>
</reference>
<comment type="subcellular location">
    <subcellularLocation>
        <location evidence="1">Nucleus</location>
    </subcellularLocation>
</comment>
<gene>
    <name evidence="8" type="primary">5572118</name>
</gene>
<dbReference type="OrthoDB" id="442863at2759"/>
<sequence>MTSESLQYDAALGGPIKLPVEIDSVQFNEARINELKSFLLTIANTEKQTKLMHQSLPLHMRRRAMSYNPKRLPRKFRKAHISQYSKSGLPERKKRPSRKYRRKARNLLQEYNRRKRTNMWLETHIWHAKRFHMIPKWGYKIPYTPTNKGYRACYRATAKHCLLQDISYYGCIEIQGPEDVLKSDLKRMCSEKVGLTIAAKAFLGGKRSGNVWMYRKDQYPNQCLGKVKFVWNSEPLKDGRRMLWLFAHPAFYGKLVEELIILFDLRNAYRDDLMDLDNPLDVSKVTKNSGTVRIPKYVSSKFSIELKELKDTLNYFRLTGPLSHAILSKAFKPYTQSNNENSKDWHSDWIRTANNEKSTKQQINFWEQTKDLTTPGALSPGLVIGLLAEDPRLNRKKKRTKALPDLIATNRDLPEIDSYLASSPIWTESIRDTVTKKMLSTHQLNELRTSQGLVPGETCSFEANIQPVPLLLMQNPGSQDAEFKQLGYGAGWDLIAPSGYGLAIWQTLIMWGAKPAGLKETEMQALESGIDTMRVPDTVLGRTEADVEHENKWNKYFAKPNNRRVNYKKLSIASPFRCPWTQLISEWGGPEEGNFHVLRDQETLSKIHHALNRKFNLKSAQMTPSSLIPVYLTMKTRGNPGDIALICLPLRSDFRENKQKRQHTDFSPVHTEPLRKDPEQKERILLRKQHLRLLKRLRNRRIRQKKARQRKNPGTLIRIAKPQNEKLIRDQLAKMRELWLPAKPESIRNQCSRECFGYVTQCNFSLSEAKVTALGYVTTKGLEKLYKTCTKGTFKVLVRGTKSRCYRFATIKIRTD</sequence>
<evidence type="ECO:0000259" key="5">
    <source>
        <dbReference type="Pfam" id="PF08170"/>
    </source>
</evidence>
<evidence type="ECO:0000313" key="8">
    <source>
        <dbReference type="EnsemblMetazoa" id="AAEL009542-PB"/>
    </source>
</evidence>
<dbReference type="GO" id="GO:0005655">
    <property type="term" value="C:nucleolar ribonuclease P complex"/>
    <property type="evidence" value="ECO:0007669"/>
    <property type="project" value="InterPro"/>
</dbReference>
<evidence type="ECO:0000256" key="1">
    <source>
        <dbReference type="ARBA" id="ARBA00004123"/>
    </source>
</evidence>